<comment type="caution">
    <text evidence="1">The sequence shown here is derived from an EMBL/GenBank/DDBJ whole genome shotgun (WGS) entry which is preliminary data.</text>
</comment>
<evidence type="ECO:0000313" key="1">
    <source>
        <dbReference type="EMBL" id="KAF7281104.1"/>
    </source>
</evidence>
<keyword evidence="2" id="KW-1185">Reference proteome</keyword>
<protein>
    <submittedName>
        <fullName evidence="1">Uncharacterized protein</fullName>
    </submittedName>
</protein>
<sequence>MLALFPDRSKNRVDHEGGCCVSSRQIADELWRRRTYKIVPQKYMGGSIVMVAWRRDKRGRKIYTPGEVLDVFDNDQLVLSGYWKQKLYSGFFPLKDLPRRIPRNLIEVK</sequence>
<proteinExistence type="predicted"/>
<dbReference type="Proteomes" id="UP000625711">
    <property type="component" value="Unassembled WGS sequence"/>
</dbReference>
<reference evidence="1" key="1">
    <citation type="submission" date="2020-08" db="EMBL/GenBank/DDBJ databases">
        <title>Genome sequencing and assembly of the red palm weevil Rhynchophorus ferrugineus.</title>
        <authorList>
            <person name="Dias G.B."/>
            <person name="Bergman C.M."/>
            <person name="Manee M."/>
        </authorList>
    </citation>
    <scope>NUCLEOTIDE SEQUENCE</scope>
    <source>
        <strain evidence="1">AA-2017</strain>
        <tissue evidence="1">Whole larva</tissue>
    </source>
</reference>
<dbReference type="OrthoDB" id="6627079at2759"/>
<gene>
    <name evidence="1" type="ORF">GWI33_005162</name>
</gene>
<accession>A0A834IJQ6</accession>
<dbReference type="EMBL" id="JAACXV010000259">
    <property type="protein sequence ID" value="KAF7281104.1"/>
    <property type="molecule type" value="Genomic_DNA"/>
</dbReference>
<name>A0A834IJQ6_RHYFE</name>
<dbReference type="AlphaFoldDB" id="A0A834IJQ6"/>
<evidence type="ECO:0000313" key="2">
    <source>
        <dbReference type="Proteomes" id="UP000625711"/>
    </source>
</evidence>
<organism evidence="1 2">
    <name type="scientific">Rhynchophorus ferrugineus</name>
    <name type="common">Red palm weevil</name>
    <name type="synonym">Curculio ferrugineus</name>
    <dbReference type="NCBI Taxonomy" id="354439"/>
    <lineage>
        <taxon>Eukaryota</taxon>
        <taxon>Metazoa</taxon>
        <taxon>Ecdysozoa</taxon>
        <taxon>Arthropoda</taxon>
        <taxon>Hexapoda</taxon>
        <taxon>Insecta</taxon>
        <taxon>Pterygota</taxon>
        <taxon>Neoptera</taxon>
        <taxon>Endopterygota</taxon>
        <taxon>Coleoptera</taxon>
        <taxon>Polyphaga</taxon>
        <taxon>Cucujiformia</taxon>
        <taxon>Curculionidae</taxon>
        <taxon>Dryophthorinae</taxon>
        <taxon>Rhynchophorus</taxon>
    </lineage>
</organism>